<comment type="subcellular location">
    <subcellularLocation>
        <location evidence="1">Membrane</location>
        <topology evidence="1">Multi-pass membrane protein</topology>
    </subcellularLocation>
</comment>
<dbReference type="InterPro" id="IPR032800">
    <property type="entry name" value="TRP_N"/>
</dbReference>
<feature type="transmembrane region" description="Helical" evidence="7">
    <location>
        <begin position="345"/>
        <end position="376"/>
    </location>
</feature>
<organism evidence="11 12">
    <name type="scientific">Oidiodendron maius (strain Zn)</name>
    <dbReference type="NCBI Taxonomy" id="913774"/>
    <lineage>
        <taxon>Eukaryota</taxon>
        <taxon>Fungi</taxon>
        <taxon>Dikarya</taxon>
        <taxon>Ascomycota</taxon>
        <taxon>Pezizomycotina</taxon>
        <taxon>Leotiomycetes</taxon>
        <taxon>Leotiomycetes incertae sedis</taxon>
        <taxon>Myxotrichaceae</taxon>
        <taxon>Oidiodendron</taxon>
    </lineage>
</organism>
<dbReference type="OrthoDB" id="2115177at2759"/>
<evidence type="ECO:0000256" key="7">
    <source>
        <dbReference type="SAM" id="Phobius"/>
    </source>
</evidence>
<dbReference type="Pfam" id="PF14558">
    <property type="entry name" value="TRP_N"/>
    <property type="match status" value="1"/>
</dbReference>
<reference evidence="11 12" key="1">
    <citation type="submission" date="2014-04" db="EMBL/GenBank/DDBJ databases">
        <authorList>
            <consortium name="DOE Joint Genome Institute"/>
            <person name="Kuo A."/>
            <person name="Martino E."/>
            <person name="Perotto S."/>
            <person name="Kohler A."/>
            <person name="Nagy L.G."/>
            <person name="Floudas D."/>
            <person name="Copeland A."/>
            <person name="Barry K.W."/>
            <person name="Cichocki N."/>
            <person name="Veneault-Fourrey C."/>
            <person name="LaButti K."/>
            <person name="Lindquist E.A."/>
            <person name="Lipzen A."/>
            <person name="Lundell T."/>
            <person name="Morin E."/>
            <person name="Murat C."/>
            <person name="Sun H."/>
            <person name="Tunlid A."/>
            <person name="Henrissat B."/>
            <person name="Grigoriev I.V."/>
            <person name="Hibbett D.S."/>
            <person name="Martin F."/>
            <person name="Nordberg H.P."/>
            <person name="Cantor M.N."/>
            <person name="Hua S.X."/>
        </authorList>
    </citation>
    <scope>NUCLEOTIDE SEQUENCE [LARGE SCALE GENOMIC DNA]</scope>
    <source>
        <strain evidence="11 12">Zn</strain>
    </source>
</reference>
<dbReference type="InParanoid" id="A0A0C3DQ75"/>
<comment type="similarity">
    <text evidence="2">Belongs to the transient receptor potential (TRP) ion channel family.</text>
</comment>
<dbReference type="STRING" id="913774.A0A0C3DQ75"/>
<proteinExistence type="inferred from homology"/>
<feature type="domain" description="ML-like" evidence="10">
    <location>
        <begin position="26"/>
        <end position="167"/>
    </location>
</feature>
<feature type="transmembrane region" description="Helical" evidence="7">
    <location>
        <begin position="485"/>
        <end position="505"/>
    </location>
</feature>
<dbReference type="InterPro" id="IPR003172">
    <property type="entry name" value="ML_dom"/>
</dbReference>
<dbReference type="PANTHER" id="PTHR31145:SF5">
    <property type="entry name" value="DUF907 DOMAIN PROTEIN (AFU_ORTHOLOGUE AFUA_2G06100)"/>
    <property type="match status" value="1"/>
</dbReference>
<evidence type="ECO:0000256" key="2">
    <source>
        <dbReference type="ARBA" id="ARBA00010642"/>
    </source>
</evidence>
<dbReference type="SMART" id="SM00737">
    <property type="entry name" value="ML"/>
    <property type="match status" value="1"/>
</dbReference>
<evidence type="ECO:0000256" key="8">
    <source>
        <dbReference type="SAM" id="SignalP"/>
    </source>
</evidence>
<dbReference type="GO" id="GO:0009272">
    <property type="term" value="P:fungal-type cell wall biogenesis"/>
    <property type="evidence" value="ECO:0007669"/>
    <property type="project" value="TreeGrafter"/>
</dbReference>
<gene>
    <name evidence="11" type="ORF">OIDMADRAFT_178248</name>
</gene>
<evidence type="ECO:0000256" key="1">
    <source>
        <dbReference type="ARBA" id="ARBA00004141"/>
    </source>
</evidence>
<dbReference type="EMBL" id="KN832873">
    <property type="protein sequence ID" value="KIN04193.1"/>
    <property type="molecule type" value="Genomic_DNA"/>
</dbReference>
<reference evidence="12" key="2">
    <citation type="submission" date="2015-01" db="EMBL/GenBank/DDBJ databases">
        <title>Evolutionary Origins and Diversification of the Mycorrhizal Mutualists.</title>
        <authorList>
            <consortium name="DOE Joint Genome Institute"/>
            <consortium name="Mycorrhizal Genomics Consortium"/>
            <person name="Kohler A."/>
            <person name="Kuo A."/>
            <person name="Nagy L.G."/>
            <person name="Floudas D."/>
            <person name="Copeland A."/>
            <person name="Barry K.W."/>
            <person name="Cichocki N."/>
            <person name="Veneault-Fourrey C."/>
            <person name="LaButti K."/>
            <person name="Lindquist E.A."/>
            <person name="Lipzen A."/>
            <person name="Lundell T."/>
            <person name="Morin E."/>
            <person name="Murat C."/>
            <person name="Riley R."/>
            <person name="Ohm R."/>
            <person name="Sun H."/>
            <person name="Tunlid A."/>
            <person name="Henrissat B."/>
            <person name="Grigoriev I.V."/>
            <person name="Hibbett D.S."/>
            <person name="Martin F."/>
        </authorList>
    </citation>
    <scope>NUCLEOTIDE SEQUENCE [LARGE SCALE GENOMIC DNA]</scope>
    <source>
        <strain evidence="12">Zn</strain>
    </source>
</reference>
<dbReference type="InterPro" id="IPR040241">
    <property type="entry name" value="TRP_Flc/Pkd2-like"/>
</dbReference>
<dbReference type="SMART" id="SM01320">
    <property type="entry name" value="TRP_N"/>
    <property type="match status" value="1"/>
</dbReference>
<feature type="signal peptide" evidence="8">
    <location>
        <begin position="1"/>
        <end position="24"/>
    </location>
</feature>
<evidence type="ECO:0000259" key="10">
    <source>
        <dbReference type="SMART" id="SM01320"/>
    </source>
</evidence>
<feature type="domain" description="MD-2-related lipid-recognition" evidence="9">
    <location>
        <begin position="33"/>
        <end position="160"/>
    </location>
</feature>
<evidence type="ECO:0000256" key="5">
    <source>
        <dbReference type="ARBA" id="ARBA00022989"/>
    </source>
</evidence>
<feature type="chain" id="PRO_5002176814" description="ML-like domain-containing protein" evidence="8">
    <location>
        <begin position="25"/>
        <end position="722"/>
    </location>
</feature>
<dbReference type="Pfam" id="PF06011">
    <property type="entry name" value="TRP"/>
    <property type="match status" value="1"/>
</dbReference>
<feature type="transmembrane region" description="Helical" evidence="7">
    <location>
        <begin position="542"/>
        <end position="561"/>
    </location>
</feature>
<evidence type="ECO:0000313" key="11">
    <source>
        <dbReference type="EMBL" id="KIN04193.1"/>
    </source>
</evidence>
<name>A0A0C3DQ75_OIDMZ</name>
<keyword evidence="5 7" id="KW-1133">Transmembrane helix</keyword>
<feature type="transmembrane region" description="Helical" evidence="7">
    <location>
        <begin position="397"/>
        <end position="417"/>
    </location>
</feature>
<feature type="transmembrane region" description="Helical" evidence="7">
    <location>
        <begin position="511"/>
        <end position="530"/>
    </location>
</feature>
<evidence type="ECO:0000256" key="6">
    <source>
        <dbReference type="ARBA" id="ARBA00023136"/>
    </source>
</evidence>
<dbReference type="GO" id="GO:0016020">
    <property type="term" value="C:membrane"/>
    <property type="evidence" value="ECO:0007669"/>
    <property type="project" value="UniProtKB-SubCell"/>
</dbReference>
<dbReference type="HOGENOM" id="CLU_013753_0_0_1"/>
<dbReference type="PANTHER" id="PTHR31145">
    <property type="entry name" value="INTEGRAL MEMBRANE PROTEIN (AFU_ORTHOLOGUE AFUA_7G01610)"/>
    <property type="match status" value="1"/>
</dbReference>
<feature type="transmembrane region" description="Helical" evidence="7">
    <location>
        <begin position="423"/>
        <end position="445"/>
    </location>
</feature>
<protein>
    <recommendedName>
        <fullName evidence="13">ML-like domain-containing protein</fullName>
    </recommendedName>
</protein>
<keyword evidence="4 8" id="KW-0732">Signal</keyword>
<accession>A0A0C3DQ75</accession>
<evidence type="ECO:0000259" key="9">
    <source>
        <dbReference type="SMART" id="SM00737"/>
    </source>
</evidence>
<keyword evidence="3 7" id="KW-0812">Transmembrane</keyword>
<dbReference type="AlphaFoldDB" id="A0A0C3DQ75"/>
<evidence type="ECO:0000256" key="4">
    <source>
        <dbReference type="ARBA" id="ARBA00022729"/>
    </source>
</evidence>
<dbReference type="InterPro" id="IPR010308">
    <property type="entry name" value="TRP_C"/>
</dbReference>
<evidence type="ECO:0008006" key="13">
    <source>
        <dbReference type="Google" id="ProtNLM"/>
    </source>
</evidence>
<dbReference type="Proteomes" id="UP000054321">
    <property type="component" value="Unassembled WGS sequence"/>
</dbReference>
<keyword evidence="6 7" id="KW-0472">Membrane</keyword>
<keyword evidence="12" id="KW-1185">Reference proteome</keyword>
<sequence length="722" mass="78201">MILRRFWFLSLVLLLDTFPSGVLADQILKTSGFSTCLSNSPITVQKVDIEYNNDNKTVSFNVAGTSTQTMNVTAQLNVTAYGTQVYHNEFNPCDESTFVAQLCPVPEGSFSATGTQVIPSSFATLIPSIAFSVPDIAAQATLQLKAPDTGNDIACITSDVNNGKTVDLPAVSYVAVGIAGAALVATSFSALSAAVASGGTGGTGTLSPSFSETVGWFQGMAMNGMMSVNYPPVYRSFAKNFAFSTGLVPWTAVQTSIDNFRAKTGGNLTDDSVQFLQNATLTFSDGSGSSVVSRALSKLLYRDITTDVNSSATAGSSSSGSSLQTTVSGIEAYAEQLTVPQANTFMTVLLVVAIVIAAIIVGILLFKLILEMWALFGSFPEGLKGFRTHYWGTMARTIVSLILIFYGIWVLYCIFQFTHGDSWAAKILAGVTLALFTGILAFFVFKIWHTARQLKKAEGDVSGLYEDKETWLKYSIFYDSYRKDYWWIFIPAIIYMFAKGCVLAAADGHGLTQTVAQLVIECLMFGLLIWSRPYERRSGNIINIFIQVVRVLSVVCILVFVEELGIAQTTKTITGVILIAVQSALTGLLAILIAVNAIISCCRQNPHRRRRKEAEKLNRDIDALTPLDAHNSLLSHPTLASGQTYNIESKQPLAHDSVDSFAKDPANPYSGAMHLRPYAQQSQGLGLAASRERLVDNASPLEGSPPETRHLMGYEEGYRGVW</sequence>
<evidence type="ECO:0000313" key="12">
    <source>
        <dbReference type="Proteomes" id="UP000054321"/>
    </source>
</evidence>
<feature type="transmembrane region" description="Helical" evidence="7">
    <location>
        <begin position="573"/>
        <end position="602"/>
    </location>
</feature>
<evidence type="ECO:0000256" key="3">
    <source>
        <dbReference type="ARBA" id="ARBA00022692"/>
    </source>
</evidence>
<dbReference type="GO" id="GO:0055085">
    <property type="term" value="P:transmembrane transport"/>
    <property type="evidence" value="ECO:0007669"/>
    <property type="project" value="TreeGrafter"/>
</dbReference>